<dbReference type="SMART" id="SM00922">
    <property type="entry name" value="MR_MLE"/>
    <property type="match status" value="1"/>
</dbReference>
<dbReference type="SFLD" id="SFLDG00033">
    <property type="entry name" value="mannonate_dehydratase"/>
    <property type="match status" value="1"/>
</dbReference>
<protein>
    <submittedName>
        <fullName evidence="2">D-galactonate dehydratase family protein</fullName>
    </submittedName>
</protein>
<feature type="domain" description="Mandelate racemase/muconate lactonizing enzyme C-terminal" evidence="1">
    <location>
        <begin position="146"/>
        <end position="284"/>
    </location>
</feature>
<dbReference type="PROSITE" id="PS00908">
    <property type="entry name" value="MR_MLE_1"/>
    <property type="match status" value="1"/>
</dbReference>
<gene>
    <name evidence="2" type="ORF">QRX60_44135</name>
</gene>
<dbReference type="InterPro" id="IPR034589">
    <property type="entry name" value="D-mannonate_dehydratase-like"/>
</dbReference>
<dbReference type="InterPro" id="IPR029065">
    <property type="entry name" value="Enolase_C-like"/>
</dbReference>
<dbReference type="NCBIfam" id="NF043051">
    <property type="entry name" value="ManoateDhtManD"/>
    <property type="match status" value="1"/>
</dbReference>
<proteinExistence type="predicted"/>
<dbReference type="InterPro" id="IPR018110">
    <property type="entry name" value="Mandel_Rmase/mucon_lact_enz_CS"/>
</dbReference>
<dbReference type="Pfam" id="PF02746">
    <property type="entry name" value="MR_MLE_N"/>
    <property type="match status" value="1"/>
</dbReference>
<dbReference type="GO" id="GO:0016052">
    <property type="term" value="P:carbohydrate catabolic process"/>
    <property type="evidence" value="ECO:0007669"/>
    <property type="project" value="UniProtKB-ARBA"/>
</dbReference>
<evidence type="ECO:0000259" key="1">
    <source>
        <dbReference type="SMART" id="SM00922"/>
    </source>
</evidence>
<keyword evidence="3" id="KW-1185">Reference proteome</keyword>
<dbReference type="InterPro" id="IPR036849">
    <property type="entry name" value="Enolase-like_C_sf"/>
</dbReference>
<dbReference type="Proteomes" id="UP001239397">
    <property type="component" value="Chromosome"/>
</dbReference>
<dbReference type="Gene3D" id="3.30.390.10">
    <property type="entry name" value="Enolase-like, N-terminal domain"/>
    <property type="match status" value="1"/>
</dbReference>
<dbReference type="PANTHER" id="PTHR48080:SF6">
    <property type="entry name" value="STARVATION-SENSING PROTEIN RSPA"/>
    <property type="match status" value="1"/>
</dbReference>
<accession>A0A9Y2JP02</accession>
<name>A0A9Y2JP02_9PSEU</name>
<dbReference type="GO" id="GO:0000287">
    <property type="term" value="F:magnesium ion binding"/>
    <property type="evidence" value="ECO:0007669"/>
    <property type="project" value="UniProtKB-ARBA"/>
</dbReference>
<dbReference type="SFLD" id="SFLDS00001">
    <property type="entry name" value="Enolase"/>
    <property type="match status" value="1"/>
</dbReference>
<dbReference type="KEGG" id="amog:QRX60_44135"/>
<dbReference type="AlphaFoldDB" id="A0A9Y2JP02"/>
<dbReference type="GO" id="GO:0009063">
    <property type="term" value="P:amino acid catabolic process"/>
    <property type="evidence" value="ECO:0007669"/>
    <property type="project" value="InterPro"/>
</dbReference>
<reference evidence="2 3" key="1">
    <citation type="submission" date="2023-06" db="EMBL/GenBank/DDBJ databases">
        <authorList>
            <person name="Oyuntsetseg B."/>
            <person name="Kim S.B."/>
        </authorList>
    </citation>
    <scope>NUCLEOTIDE SEQUENCE [LARGE SCALE GENOMIC DNA]</scope>
    <source>
        <strain evidence="2 3">4-36</strain>
    </source>
</reference>
<dbReference type="Gene3D" id="3.20.20.120">
    <property type="entry name" value="Enolase-like C-terminal domain"/>
    <property type="match status" value="1"/>
</dbReference>
<sequence length="430" mass="47210">MTATQLVPPATETGDAGTRIASAEVLVTSPGRNFVTLRLRTEDGVVGLGDATVNGRELAVASYLADHVTPLLIGRDAHAIEDTWQYLYRGAYWRRGPITMAAIAAVDTALWDIKAKLAGLPLYQLLGGRSRRGCLAYGHASGADLPELFDSVRAHLEQGYRAIRIQTGIPGLGSVYGVASSAHAGVGGGTRYDHEPARRSDVPVEEEWDTRAYLRHAPRVFEAVRAEFGPDLPLLHDAHHRLTPIQAARLGKSLEPYDLFWLEDVTPAENPAVLRRVREHTTTPLAIGEVFNTIWDYRELFEEQLIDYVRSPVTHAGGITALRRIFDYAAVYQIKSGVHGPTDVSPVGLAAALHLGIALPNFGIQEYMKHSAETDEVFRPTHRFEDGLLHPGEQPGLGVEYDDEVADAHPYARAYLPVNRLSLDGAMHDW</sequence>
<dbReference type="RefSeq" id="WP_285997427.1">
    <property type="nucleotide sequence ID" value="NZ_CP127295.1"/>
</dbReference>
<dbReference type="InterPro" id="IPR034593">
    <property type="entry name" value="DgoD-like"/>
</dbReference>
<dbReference type="InterPro" id="IPR029017">
    <property type="entry name" value="Enolase-like_N"/>
</dbReference>
<dbReference type="SUPFAM" id="SSF51604">
    <property type="entry name" value="Enolase C-terminal domain-like"/>
    <property type="match status" value="1"/>
</dbReference>
<dbReference type="EMBL" id="CP127295">
    <property type="protein sequence ID" value="WIY00966.1"/>
    <property type="molecule type" value="Genomic_DNA"/>
</dbReference>
<dbReference type="InterPro" id="IPR013341">
    <property type="entry name" value="Mandelate_racemase_N_dom"/>
</dbReference>
<dbReference type="NCBIfam" id="NF011654">
    <property type="entry name" value="PRK15072.1"/>
    <property type="match status" value="1"/>
</dbReference>
<evidence type="ECO:0000313" key="2">
    <source>
        <dbReference type="EMBL" id="WIY00966.1"/>
    </source>
</evidence>
<evidence type="ECO:0000313" key="3">
    <source>
        <dbReference type="Proteomes" id="UP001239397"/>
    </source>
</evidence>
<dbReference type="PANTHER" id="PTHR48080">
    <property type="entry name" value="D-GALACTONATE DEHYDRATASE-RELATED"/>
    <property type="match status" value="1"/>
</dbReference>
<dbReference type="GO" id="GO:0008927">
    <property type="term" value="F:mannonate dehydratase activity"/>
    <property type="evidence" value="ECO:0007669"/>
    <property type="project" value="UniProtKB-ARBA"/>
</dbReference>
<organism evidence="2 3">
    <name type="scientific">Amycolatopsis mongoliensis</name>
    <dbReference type="NCBI Taxonomy" id="715475"/>
    <lineage>
        <taxon>Bacteria</taxon>
        <taxon>Bacillati</taxon>
        <taxon>Actinomycetota</taxon>
        <taxon>Actinomycetes</taxon>
        <taxon>Pseudonocardiales</taxon>
        <taxon>Pseudonocardiaceae</taxon>
        <taxon>Amycolatopsis</taxon>
    </lineage>
</organism>
<dbReference type="SUPFAM" id="SSF54826">
    <property type="entry name" value="Enolase N-terminal domain-like"/>
    <property type="match status" value="1"/>
</dbReference>
<dbReference type="Pfam" id="PF13378">
    <property type="entry name" value="MR_MLE_C"/>
    <property type="match status" value="1"/>
</dbReference>
<dbReference type="InterPro" id="IPR013342">
    <property type="entry name" value="Mandelate_racemase_C"/>
</dbReference>